<evidence type="ECO:0000313" key="2">
    <source>
        <dbReference type="Proteomes" id="UP001196413"/>
    </source>
</evidence>
<dbReference type="AlphaFoldDB" id="A0AAD5MV13"/>
<proteinExistence type="predicted"/>
<protein>
    <submittedName>
        <fullName evidence="1">Uncharacterized protein</fullName>
    </submittedName>
</protein>
<keyword evidence="2" id="KW-1185">Reference proteome</keyword>
<name>A0AAD5MV13_PARTN</name>
<organism evidence="1 2">
    <name type="scientific">Parelaphostrongylus tenuis</name>
    <name type="common">Meningeal worm</name>
    <dbReference type="NCBI Taxonomy" id="148309"/>
    <lineage>
        <taxon>Eukaryota</taxon>
        <taxon>Metazoa</taxon>
        <taxon>Ecdysozoa</taxon>
        <taxon>Nematoda</taxon>
        <taxon>Chromadorea</taxon>
        <taxon>Rhabditida</taxon>
        <taxon>Rhabditina</taxon>
        <taxon>Rhabditomorpha</taxon>
        <taxon>Strongyloidea</taxon>
        <taxon>Metastrongylidae</taxon>
        <taxon>Parelaphostrongylus</taxon>
    </lineage>
</organism>
<evidence type="ECO:0000313" key="1">
    <source>
        <dbReference type="EMBL" id="KAJ1354289.1"/>
    </source>
</evidence>
<sequence length="204" mass="22375">MTSRNWLRKRQHSGRVTEPITKRALKNLHNREGKIDISVKMVGHSSGPFMILMLATISTLMGCGVMPPGQGSTPNLHRLWLHSACCHGLHVDTQCPFFPVFQVAREQFRHLCQRLVMQTVFDVLESQARSALLPDAVISIILGQLSLTISYRPMSCNMVVSPGDMLMAMAPPSCVIVGNTVTGVCSLLMPDMAGACTNTAENEK</sequence>
<dbReference type="EMBL" id="JAHQIW010002013">
    <property type="protein sequence ID" value="KAJ1354289.1"/>
    <property type="molecule type" value="Genomic_DNA"/>
</dbReference>
<reference evidence="1" key="1">
    <citation type="submission" date="2021-06" db="EMBL/GenBank/DDBJ databases">
        <title>Parelaphostrongylus tenuis whole genome reference sequence.</title>
        <authorList>
            <person name="Garwood T.J."/>
            <person name="Larsen P.A."/>
            <person name="Fountain-Jones N.M."/>
            <person name="Garbe J.R."/>
            <person name="Macchietto M.G."/>
            <person name="Kania S.A."/>
            <person name="Gerhold R.W."/>
            <person name="Richards J.E."/>
            <person name="Wolf T.M."/>
        </authorList>
    </citation>
    <scope>NUCLEOTIDE SEQUENCE</scope>
    <source>
        <strain evidence="1">MNPRO001-30</strain>
        <tissue evidence="1">Meninges</tissue>
    </source>
</reference>
<comment type="caution">
    <text evidence="1">The sequence shown here is derived from an EMBL/GenBank/DDBJ whole genome shotgun (WGS) entry which is preliminary data.</text>
</comment>
<accession>A0AAD5MV13</accession>
<dbReference type="Proteomes" id="UP001196413">
    <property type="component" value="Unassembled WGS sequence"/>
</dbReference>
<gene>
    <name evidence="1" type="ORF">KIN20_011172</name>
</gene>